<evidence type="ECO:0000313" key="2">
    <source>
        <dbReference type="Proteomes" id="UP000319143"/>
    </source>
</evidence>
<gene>
    <name evidence="1" type="ORF">Poly41_13650</name>
</gene>
<proteinExistence type="predicted"/>
<name>A0A5C6DVA4_9BACT</name>
<organism evidence="1 2">
    <name type="scientific">Novipirellula artificiosorum</name>
    <dbReference type="NCBI Taxonomy" id="2528016"/>
    <lineage>
        <taxon>Bacteria</taxon>
        <taxon>Pseudomonadati</taxon>
        <taxon>Planctomycetota</taxon>
        <taxon>Planctomycetia</taxon>
        <taxon>Pirellulales</taxon>
        <taxon>Pirellulaceae</taxon>
        <taxon>Novipirellula</taxon>
    </lineage>
</organism>
<dbReference type="EMBL" id="SJPV01000002">
    <property type="protein sequence ID" value="TWU40532.1"/>
    <property type="molecule type" value="Genomic_DNA"/>
</dbReference>
<accession>A0A5C6DVA4</accession>
<comment type="caution">
    <text evidence="1">The sequence shown here is derived from an EMBL/GenBank/DDBJ whole genome shotgun (WGS) entry which is preliminary data.</text>
</comment>
<dbReference type="AlphaFoldDB" id="A0A5C6DVA4"/>
<reference evidence="1 2" key="1">
    <citation type="submission" date="2019-02" db="EMBL/GenBank/DDBJ databases">
        <title>Deep-cultivation of Planctomycetes and their phenomic and genomic characterization uncovers novel biology.</title>
        <authorList>
            <person name="Wiegand S."/>
            <person name="Jogler M."/>
            <person name="Boedeker C."/>
            <person name="Pinto D."/>
            <person name="Vollmers J."/>
            <person name="Rivas-Marin E."/>
            <person name="Kohn T."/>
            <person name="Peeters S.H."/>
            <person name="Heuer A."/>
            <person name="Rast P."/>
            <person name="Oberbeckmann S."/>
            <person name="Bunk B."/>
            <person name="Jeske O."/>
            <person name="Meyerdierks A."/>
            <person name="Storesund J.E."/>
            <person name="Kallscheuer N."/>
            <person name="Luecker S."/>
            <person name="Lage O.M."/>
            <person name="Pohl T."/>
            <person name="Merkel B.J."/>
            <person name="Hornburger P."/>
            <person name="Mueller R.-W."/>
            <person name="Bruemmer F."/>
            <person name="Labrenz M."/>
            <person name="Spormann A.M."/>
            <person name="Op Den Camp H."/>
            <person name="Overmann J."/>
            <person name="Amann R."/>
            <person name="Jetten M.S.M."/>
            <person name="Mascher T."/>
            <person name="Medema M.H."/>
            <person name="Devos D.P."/>
            <person name="Kaster A.-K."/>
            <person name="Ovreas L."/>
            <person name="Rohde M."/>
            <person name="Galperin M.Y."/>
            <person name="Jogler C."/>
        </authorList>
    </citation>
    <scope>NUCLEOTIDE SEQUENCE [LARGE SCALE GENOMIC DNA]</scope>
    <source>
        <strain evidence="1 2">Poly41</strain>
    </source>
</reference>
<sequence length="569" mass="62530">MVGWARTTSRYRAPLVASSGSSVKSTLRCLSLVLLSASTLFAGGSLTVVVSDEATGNPVSARLEIFRGAPDGKLMPIRKTVPAGPSVRNDAIGVVIDRSLELSFPDGNYAFRLTRGPEYRVIRGTFVLERDSLDEHRVELPRMIDMLEAGWTSGDCLVAASPNSLPLRMAAEDLHVAAVLGHVNAKPIAGRDADDPPENTPCWIREDVVQDSGLVFYGVDSVALTERAGNDDAGNDDAGADVSEVGLPAVTRLAQVPRDSEVIHVAVENPFAWPLPVWLASGRVDGMFVFGDWLEIDRQRLSAASGRDPQPPRTDHPTELGRWAERIYWNLLESGLRIPPLAGSGSGRVVNNQAFGSANPVGYNRLYVANPLQRTSNPSGLMVQAVSSQEAWWQAAWKGHSIATNGPMLQATMNGEIPGHVFVAESGELLQLRPEVQLTVRDPVDYLEVICNGRVHYSARLDEFAKAGGVIPPLQLEESSWVIVRVATLYEDHFRAAMSAPWYVEFNGRGRITSEAVEFFQDWLREYELRLRKLPADELAVQVPFVRAARSFWQAQAAKVRYHDDDREF</sequence>
<dbReference type="Proteomes" id="UP000319143">
    <property type="component" value="Unassembled WGS sequence"/>
</dbReference>
<keyword evidence="2" id="KW-1185">Reference proteome</keyword>
<protein>
    <submittedName>
        <fullName evidence="1">Uncharacterized protein</fullName>
    </submittedName>
</protein>
<evidence type="ECO:0000313" key="1">
    <source>
        <dbReference type="EMBL" id="TWU40532.1"/>
    </source>
</evidence>